<comment type="caution">
    <text evidence="1">The sequence shown here is derived from an EMBL/GenBank/DDBJ whole genome shotgun (WGS) entry which is preliminary data.</text>
</comment>
<evidence type="ECO:0000313" key="1">
    <source>
        <dbReference type="EMBL" id="KAI4464548.1"/>
    </source>
</evidence>
<protein>
    <submittedName>
        <fullName evidence="1">Diamine n-acetyltransferase</fullName>
    </submittedName>
</protein>
<dbReference type="EMBL" id="CM043017">
    <property type="protein sequence ID" value="KAI4464548.1"/>
    <property type="molecule type" value="Genomic_DNA"/>
</dbReference>
<keyword evidence="2" id="KW-1185">Reference proteome</keyword>
<accession>A0ACB9TCM8</accession>
<evidence type="ECO:0000313" key="2">
    <source>
        <dbReference type="Proteomes" id="UP001056778"/>
    </source>
</evidence>
<organism evidence="1 2">
    <name type="scientific">Holotrichia oblita</name>
    <name type="common">Chafer beetle</name>
    <dbReference type="NCBI Taxonomy" id="644536"/>
    <lineage>
        <taxon>Eukaryota</taxon>
        <taxon>Metazoa</taxon>
        <taxon>Ecdysozoa</taxon>
        <taxon>Arthropoda</taxon>
        <taxon>Hexapoda</taxon>
        <taxon>Insecta</taxon>
        <taxon>Pterygota</taxon>
        <taxon>Neoptera</taxon>
        <taxon>Endopterygota</taxon>
        <taxon>Coleoptera</taxon>
        <taxon>Polyphaga</taxon>
        <taxon>Scarabaeiformia</taxon>
        <taxon>Scarabaeidae</taxon>
        <taxon>Melolonthinae</taxon>
        <taxon>Holotrichia</taxon>
    </lineage>
</organism>
<reference evidence="1" key="1">
    <citation type="submission" date="2022-04" db="EMBL/GenBank/DDBJ databases">
        <title>Chromosome-scale genome assembly of Holotrichia oblita Faldermann.</title>
        <authorList>
            <person name="Rongchong L."/>
        </authorList>
    </citation>
    <scope>NUCLEOTIDE SEQUENCE</scope>
    <source>
        <strain evidence="1">81SQS9</strain>
    </source>
</reference>
<name>A0ACB9TCM8_HOLOL</name>
<dbReference type="Proteomes" id="UP001056778">
    <property type="component" value="Chromosome 3"/>
</dbReference>
<sequence length="116" mass="13492">MLVHEGFEINPPGFTCFIAKINDAEIIGYAMYRKNCISSRPLYVDPEYRKYGVGKRLFLEVAKVAYETEGKKLDLHCLSWYPALTFYEKIGGVDITKTGEYHLLRLKEDTLNRMFK</sequence>
<gene>
    <name evidence="1" type="ORF">MML48_3g00003511</name>
</gene>
<proteinExistence type="predicted"/>